<sequence>MSKQFKLFDVSSVCFNSYLTDRRNPPRPLHLRQCDFNDNYDFGIIFVDIFFDSIDSIVHCIGAPLYNTTDILEFNNILLKRSVNVHQNCILRHIAYDYPKISIRYMDRTNHYLLNYKMMLKPKILQFNNYGNLNFNIINQNESEILRNKRVVLLKNKDNQMHWIKDFCDYYKKIHKADAILIYDSSELYTSKSLLNYLKDKVDISIIIVRWPVPFGPTAIDGSAWDSDYSLYLMYEHARYRFLTYSKSVLHVDIDELVVSNKNLSIFEYTEKLNKTVFFDGRWVVNNLKSDKYSYKDMHYLYKLGSKDRAVIKWCTIPRQIENIQWRVHDIYNFVDNKIINLELDDNFETRHFIAITSGWRSQMRLKATTEDLTKFEDCIILRKVFNVMQWN</sequence>
<evidence type="ECO:0000313" key="1">
    <source>
        <dbReference type="EMBL" id="RTJ78944.1"/>
    </source>
</evidence>
<dbReference type="Proteomes" id="UP000288507">
    <property type="component" value="Unassembled WGS sequence"/>
</dbReference>
<proteinExistence type="predicted"/>
<dbReference type="RefSeq" id="WP_126232318.1">
    <property type="nucleotide sequence ID" value="NZ_PRBK01000004.1"/>
</dbReference>
<comment type="caution">
    <text evidence="1">The sequence shown here is derived from an EMBL/GenBank/DDBJ whole genome shotgun (WGS) entry which is preliminary data.</text>
</comment>
<accession>A0A431C1E6</accession>
<evidence type="ECO:0000313" key="2">
    <source>
        <dbReference type="Proteomes" id="UP000288507"/>
    </source>
</evidence>
<organism evidence="1 2">
    <name type="scientific">Campylobacter jejuni</name>
    <dbReference type="NCBI Taxonomy" id="197"/>
    <lineage>
        <taxon>Bacteria</taxon>
        <taxon>Pseudomonadati</taxon>
        <taxon>Campylobacterota</taxon>
        <taxon>Epsilonproteobacteria</taxon>
        <taxon>Campylobacterales</taxon>
        <taxon>Campylobacteraceae</taxon>
        <taxon>Campylobacter</taxon>
    </lineage>
</organism>
<dbReference type="AlphaFoldDB" id="A0A431C1E6"/>
<name>A0A431C1E6_CAMJU</name>
<dbReference type="EMBL" id="PRBV01000009">
    <property type="protein sequence ID" value="RTJ78944.1"/>
    <property type="molecule type" value="Genomic_DNA"/>
</dbReference>
<reference evidence="1 2" key="1">
    <citation type="journal article" date="2019" name="Appl. Environ. Microbiol.">
        <title>Population genetics and characterization of Campylobacter jejuni isolates in western jackdaws and game birds in Finland.</title>
        <authorList>
            <person name="Kovanen S."/>
            <person name="Rossi M."/>
            <person name="Pohja-Mykra M."/>
            <person name="Nieminen T."/>
            <person name="Raunio-Saarnisto M."/>
            <person name="Sauvala M."/>
            <person name="Fredriksson-Ahomaa M."/>
            <person name="Hanninen M.L."/>
            <person name="Kivisto R."/>
        </authorList>
    </citation>
    <scope>NUCLEOTIDE SEQUENCE [LARGE SCALE GENOMIC DNA]</scope>
    <source>
        <strain evidence="1 2">CB313</strain>
    </source>
</reference>
<protein>
    <recommendedName>
        <fullName evidence="3">Glycosyltransferase family 92 protein</fullName>
    </recommendedName>
</protein>
<evidence type="ECO:0008006" key="3">
    <source>
        <dbReference type="Google" id="ProtNLM"/>
    </source>
</evidence>
<gene>
    <name evidence="1" type="ORF">C3H57_06420</name>
</gene>